<feature type="compositionally biased region" description="Basic and acidic residues" evidence="1">
    <location>
        <begin position="70"/>
        <end position="86"/>
    </location>
</feature>
<feature type="region of interest" description="Disordered" evidence="1">
    <location>
        <begin position="63"/>
        <end position="86"/>
    </location>
</feature>
<feature type="region of interest" description="Disordered" evidence="1">
    <location>
        <begin position="237"/>
        <end position="266"/>
    </location>
</feature>
<dbReference type="Gene3D" id="2.50.20.20">
    <property type="match status" value="1"/>
</dbReference>
<dbReference type="SUPFAM" id="SSF89392">
    <property type="entry name" value="Prokaryotic lipoproteins and lipoprotein localization factors"/>
    <property type="match status" value="1"/>
</dbReference>
<feature type="chain" id="PRO_5039319381" description="Lipoprotein" evidence="2">
    <location>
        <begin position="25"/>
        <end position="297"/>
    </location>
</feature>
<accession>A0A2A2DH68</accession>
<evidence type="ECO:0000256" key="1">
    <source>
        <dbReference type="SAM" id="MobiDB-lite"/>
    </source>
</evidence>
<gene>
    <name evidence="3" type="ORF">CK936_00565</name>
</gene>
<feature type="compositionally biased region" description="Basic and acidic residues" evidence="1">
    <location>
        <begin position="237"/>
        <end position="255"/>
    </location>
</feature>
<sequence>MKAIQKSFLAATGAVLALTLAACGGGGGSESSGGGAAKNGAKADTRDPYAVLKAAKAKVAKQNSYKTKRLAKDSEGHERVEYAFSREPDLTDKKSWDYPREPKKNGLDNYDQMVGTEDALFTRNAGLADGRWLRTDVKDKAAEKEATRKGEIQKRAEGELPNWLGVLGASKGVTKVGEEKVGGKPAAHFKGTVVLDELEKYKGDAMRDWLRESFVKERRKRGHDKVDVDVWIGRDDLPLKAQESGKDSKGPRDTTEEYTDYGVDPKIQVPALKDSITLDQFAQESYDKGPSSGGAKG</sequence>
<keyword evidence="4" id="KW-1185">Reference proteome</keyword>
<keyword evidence="2" id="KW-0732">Signal</keyword>
<feature type="compositionally biased region" description="Basic and acidic residues" evidence="1">
    <location>
        <begin position="91"/>
        <end position="106"/>
    </location>
</feature>
<proteinExistence type="predicted"/>
<evidence type="ECO:0008006" key="5">
    <source>
        <dbReference type="Google" id="ProtNLM"/>
    </source>
</evidence>
<feature type="region of interest" description="Disordered" evidence="1">
    <location>
        <begin position="91"/>
        <end position="110"/>
    </location>
</feature>
<comment type="caution">
    <text evidence="3">The sequence shown here is derived from an EMBL/GenBank/DDBJ whole genome shotgun (WGS) entry which is preliminary data.</text>
</comment>
<protein>
    <recommendedName>
        <fullName evidence="5">Lipoprotein</fullName>
    </recommendedName>
</protein>
<name>A0A2A2DH68_9ACTN</name>
<organism evidence="3 4">
    <name type="scientific">Streptomyces albireticuli</name>
    <dbReference type="NCBI Taxonomy" id="1940"/>
    <lineage>
        <taxon>Bacteria</taxon>
        <taxon>Bacillati</taxon>
        <taxon>Actinomycetota</taxon>
        <taxon>Actinomycetes</taxon>
        <taxon>Kitasatosporales</taxon>
        <taxon>Streptomycetaceae</taxon>
        <taxon>Streptomyces</taxon>
    </lineage>
</organism>
<dbReference type="AlphaFoldDB" id="A0A2A2DH68"/>
<feature type="signal peptide" evidence="2">
    <location>
        <begin position="1"/>
        <end position="24"/>
    </location>
</feature>
<evidence type="ECO:0000313" key="4">
    <source>
        <dbReference type="Proteomes" id="UP000218944"/>
    </source>
</evidence>
<evidence type="ECO:0000313" key="3">
    <source>
        <dbReference type="EMBL" id="PAU50807.1"/>
    </source>
</evidence>
<dbReference type="InterPro" id="IPR029046">
    <property type="entry name" value="LolA/LolB/LppX"/>
</dbReference>
<reference evidence="3 4" key="1">
    <citation type="submission" date="2017-08" db="EMBL/GenBank/DDBJ databases">
        <title>Genome sequence of Streptomyces albireticuli NRRL B-1670.</title>
        <authorList>
            <person name="Graham D.E."/>
            <person name="Mahan K.M."/>
            <person name="Klingeman D.M."/>
            <person name="Hettich R.L."/>
            <person name="Parry R.J."/>
            <person name="Spain J.C."/>
        </authorList>
    </citation>
    <scope>NUCLEOTIDE SEQUENCE [LARGE SCALE GENOMIC DNA]</scope>
    <source>
        <strain evidence="3 4">NRRL B-1670</strain>
    </source>
</reference>
<dbReference type="EMBL" id="NSJV01000015">
    <property type="protein sequence ID" value="PAU50807.1"/>
    <property type="molecule type" value="Genomic_DNA"/>
</dbReference>
<dbReference type="PROSITE" id="PS51257">
    <property type="entry name" value="PROKAR_LIPOPROTEIN"/>
    <property type="match status" value="1"/>
</dbReference>
<evidence type="ECO:0000256" key="2">
    <source>
        <dbReference type="SAM" id="SignalP"/>
    </source>
</evidence>
<dbReference type="RefSeq" id="WP_095578469.1">
    <property type="nucleotide sequence ID" value="NZ_JAJQQQ010000003.1"/>
</dbReference>
<dbReference type="Proteomes" id="UP000218944">
    <property type="component" value="Unassembled WGS sequence"/>
</dbReference>